<reference evidence="1" key="2">
    <citation type="submission" date="2014-07" db="EMBL/GenBank/DDBJ databases">
        <authorList>
            <person name="Hull J."/>
        </authorList>
    </citation>
    <scope>NUCLEOTIDE SEQUENCE</scope>
</reference>
<accession>A0A0A9ZFS6</accession>
<sequence length="120" mass="13450">MLHNTSKNSKNSNSNHIVTLYKPCGLPCFAQSQVNKVNYGHELFSLHTLTTSSNLNWREQVQRDVMMISSQPAEDDSSDALFSRVKDACLPGRNTFHLVYPIPSPLLLQSPSKHSMSTTM</sequence>
<evidence type="ECO:0000313" key="1">
    <source>
        <dbReference type="EMBL" id="JAG42318.1"/>
    </source>
</evidence>
<name>A0A0A9ZFS6_LYGHE</name>
<dbReference type="AlphaFoldDB" id="A0A0A9ZFS6"/>
<organism evidence="1">
    <name type="scientific">Lygus hesperus</name>
    <name type="common">Western plant bug</name>
    <dbReference type="NCBI Taxonomy" id="30085"/>
    <lineage>
        <taxon>Eukaryota</taxon>
        <taxon>Metazoa</taxon>
        <taxon>Ecdysozoa</taxon>
        <taxon>Arthropoda</taxon>
        <taxon>Hexapoda</taxon>
        <taxon>Insecta</taxon>
        <taxon>Pterygota</taxon>
        <taxon>Neoptera</taxon>
        <taxon>Paraneoptera</taxon>
        <taxon>Hemiptera</taxon>
        <taxon>Heteroptera</taxon>
        <taxon>Panheteroptera</taxon>
        <taxon>Cimicomorpha</taxon>
        <taxon>Miridae</taxon>
        <taxon>Mirini</taxon>
        <taxon>Lygus</taxon>
    </lineage>
</organism>
<protein>
    <submittedName>
        <fullName evidence="1">Uncharacterized protein</fullName>
    </submittedName>
</protein>
<reference evidence="1" key="1">
    <citation type="journal article" date="2014" name="PLoS ONE">
        <title>Transcriptome-Based Identification of ABC Transporters in the Western Tarnished Plant Bug Lygus hesperus.</title>
        <authorList>
            <person name="Hull J.J."/>
            <person name="Chaney K."/>
            <person name="Geib S.M."/>
            <person name="Fabrick J.A."/>
            <person name="Brent C.S."/>
            <person name="Walsh D."/>
            <person name="Lavine L.C."/>
        </authorList>
    </citation>
    <scope>NUCLEOTIDE SEQUENCE</scope>
</reference>
<gene>
    <name evidence="1" type="ORF">CM83_15163</name>
</gene>
<dbReference type="EMBL" id="GBHO01001286">
    <property type="protein sequence ID" value="JAG42318.1"/>
    <property type="molecule type" value="Transcribed_RNA"/>
</dbReference>
<proteinExistence type="predicted"/>